<organism evidence="1 3">
    <name type="scientific">Listeria immobilis</name>
    <dbReference type="NCBI Taxonomy" id="2713502"/>
    <lineage>
        <taxon>Bacteria</taxon>
        <taxon>Bacillati</taxon>
        <taxon>Bacillota</taxon>
        <taxon>Bacilli</taxon>
        <taxon>Bacillales</taxon>
        <taxon>Listeriaceae</taxon>
        <taxon>Listeria</taxon>
    </lineage>
</organism>
<dbReference type="NCBIfam" id="NF046016">
    <property type="entry name" value="LMxysn_1693_fam"/>
    <property type="match status" value="1"/>
</dbReference>
<dbReference type="EMBL" id="JAASUB010000014">
    <property type="protein sequence ID" value="MBC1510665.1"/>
    <property type="molecule type" value="Genomic_DNA"/>
</dbReference>
<dbReference type="RefSeq" id="WP_185380434.1">
    <property type="nucleotide sequence ID" value="NZ_JAASTW010000001.1"/>
</dbReference>
<gene>
    <name evidence="1" type="ORF">HCJ38_00840</name>
    <name evidence="2" type="ORF">HCJ59_12300</name>
</gene>
<evidence type="ECO:0000313" key="1">
    <source>
        <dbReference type="EMBL" id="MBC1487574.1"/>
    </source>
</evidence>
<evidence type="ECO:0000313" key="3">
    <source>
        <dbReference type="Proteomes" id="UP000561617"/>
    </source>
</evidence>
<comment type="caution">
    <text evidence="1">The sequence shown here is derived from an EMBL/GenBank/DDBJ whole genome shotgun (WGS) entry which is preliminary data.</text>
</comment>
<sequence>MKKIVGKFVLPVLVGSFIVLGVPSLVSAHEEDSFQEKGIILDENLLPVSLDDSMNNTTKSEQMIVKSATGFHYKTISHSIKKISTKKIKIENHNKSYNIGIPVGPLSLGVSTVPIGRCQLSQVKANVTVKVKKYENGSGKYVGTYTYKSNGASYKEHKKIK</sequence>
<keyword evidence="4" id="KW-1185">Reference proteome</keyword>
<evidence type="ECO:0000313" key="4">
    <source>
        <dbReference type="Proteomes" id="UP000587800"/>
    </source>
</evidence>
<dbReference type="AlphaFoldDB" id="A0A7X0X4V3"/>
<dbReference type="Proteomes" id="UP000561617">
    <property type="component" value="Unassembled WGS sequence"/>
</dbReference>
<name>A0A7X0X4V3_9LIST</name>
<evidence type="ECO:0000313" key="2">
    <source>
        <dbReference type="EMBL" id="MBC1510665.1"/>
    </source>
</evidence>
<accession>A0A7X0X4V3</accession>
<dbReference type="EMBL" id="JAASTW010000001">
    <property type="protein sequence ID" value="MBC1487574.1"/>
    <property type="molecule type" value="Genomic_DNA"/>
</dbReference>
<dbReference type="Proteomes" id="UP000587800">
    <property type="component" value="Unassembled WGS sequence"/>
</dbReference>
<proteinExistence type="predicted"/>
<reference evidence="3 4" key="1">
    <citation type="submission" date="2020-03" db="EMBL/GenBank/DDBJ databases">
        <title>Soil Listeria distribution.</title>
        <authorList>
            <person name="Liao J."/>
            <person name="Wiedmann M."/>
        </authorList>
    </citation>
    <scope>NUCLEOTIDE SEQUENCE [LARGE SCALE GENOMIC DNA]</scope>
    <source>
        <strain evidence="2 4">FSL L7-1515</strain>
        <strain evidence="1 3">FSL L7-1554</strain>
    </source>
</reference>
<protein>
    <submittedName>
        <fullName evidence="1">Uncharacterized protein</fullName>
    </submittedName>
</protein>